<dbReference type="SUPFAM" id="SSF55874">
    <property type="entry name" value="ATPase domain of HSP90 chaperone/DNA topoisomerase II/histidine kinase"/>
    <property type="match status" value="1"/>
</dbReference>
<dbReference type="PANTHER" id="PTHR23337:SF3">
    <property type="entry name" value="MORC FAMILY CW-TYPE ZINC FINGER 2"/>
    <property type="match status" value="1"/>
</dbReference>
<dbReference type="PROSITE" id="PS51050">
    <property type="entry name" value="ZF_CW"/>
    <property type="match status" value="1"/>
</dbReference>
<dbReference type="InterPro" id="IPR011124">
    <property type="entry name" value="Znf_CW"/>
</dbReference>
<dbReference type="InterPro" id="IPR036890">
    <property type="entry name" value="HATPase_C_sf"/>
</dbReference>
<evidence type="ECO:0000256" key="2">
    <source>
        <dbReference type="ARBA" id="ARBA00022723"/>
    </source>
</evidence>
<reference evidence="9 11" key="2">
    <citation type="journal article" date="2013" name="Nature">
        <title>Insights into bilaterian evolution from three spiralian genomes.</title>
        <authorList>
            <person name="Simakov O."/>
            <person name="Marletaz F."/>
            <person name="Cho S.J."/>
            <person name="Edsinger-Gonzales E."/>
            <person name="Havlak P."/>
            <person name="Hellsten U."/>
            <person name="Kuo D.H."/>
            <person name="Larsson T."/>
            <person name="Lv J."/>
            <person name="Arendt D."/>
            <person name="Savage R."/>
            <person name="Osoegawa K."/>
            <person name="de Jong P."/>
            <person name="Grimwood J."/>
            <person name="Chapman J.A."/>
            <person name="Shapiro H."/>
            <person name="Aerts A."/>
            <person name="Otillar R.P."/>
            <person name="Terry A.Y."/>
            <person name="Boore J.L."/>
            <person name="Grigoriev I.V."/>
            <person name="Lindberg D.R."/>
            <person name="Seaver E.C."/>
            <person name="Weisblat D.A."/>
            <person name="Putnam N.H."/>
            <person name="Rokhsar D.S."/>
        </authorList>
    </citation>
    <scope>NUCLEOTIDE SEQUENCE</scope>
</reference>
<gene>
    <name evidence="10" type="primary">20195751</name>
    <name evidence="9" type="ORF">HELRODRAFT_120487</name>
</gene>
<dbReference type="Pfam" id="PF13589">
    <property type="entry name" value="HATPase_c_3"/>
    <property type="match status" value="1"/>
</dbReference>
<organism evidence="10 11">
    <name type="scientific">Helobdella robusta</name>
    <name type="common">Californian leech</name>
    <dbReference type="NCBI Taxonomy" id="6412"/>
    <lineage>
        <taxon>Eukaryota</taxon>
        <taxon>Metazoa</taxon>
        <taxon>Spiralia</taxon>
        <taxon>Lophotrochozoa</taxon>
        <taxon>Annelida</taxon>
        <taxon>Clitellata</taxon>
        <taxon>Hirudinea</taxon>
        <taxon>Rhynchobdellida</taxon>
        <taxon>Glossiphoniidae</taxon>
        <taxon>Helobdella</taxon>
    </lineage>
</organism>
<accession>T1EGQ1</accession>
<evidence type="ECO:0000259" key="8">
    <source>
        <dbReference type="PROSITE" id="PS51050"/>
    </source>
</evidence>
<keyword evidence="5" id="KW-0175">Coiled coil</keyword>
<reference evidence="10" key="3">
    <citation type="submission" date="2015-06" db="UniProtKB">
        <authorList>
            <consortium name="EnsemblMetazoa"/>
        </authorList>
    </citation>
    <scope>IDENTIFICATION</scope>
</reference>
<dbReference type="CTD" id="20195751"/>
<evidence type="ECO:0000313" key="10">
    <source>
        <dbReference type="EnsemblMetazoa" id="HelroP120487"/>
    </source>
</evidence>
<dbReference type="GO" id="GO:0008270">
    <property type="term" value="F:zinc ion binding"/>
    <property type="evidence" value="ECO:0007669"/>
    <property type="project" value="UniProtKB-KW"/>
</dbReference>
<dbReference type="HOGENOM" id="CLU_011516_7_1_1"/>
<dbReference type="OMA" id="THFPERW"/>
<evidence type="ECO:0000256" key="6">
    <source>
        <dbReference type="ARBA" id="ARBA00023242"/>
    </source>
</evidence>
<dbReference type="Gene3D" id="3.30.565.10">
    <property type="entry name" value="Histidine kinase-like ATPase, C-terminal domain"/>
    <property type="match status" value="1"/>
</dbReference>
<proteinExistence type="predicted"/>
<dbReference type="AlphaFoldDB" id="T1EGQ1"/>
<dbReference type="EMBL" id="KB096830">
    <property type="protein sequence ID" value="ESO01190.1"/>
    <property type="molecule type" value="Genomic_DNA"/>
</dbReference>
<evidence type="ECO:0000256" key="1">
    <source>
        <dbReference type="ARBA" id="ARBA00004123"/>
    </source>
</evidence>
<dbReference type="Proteomes" id="UP000015101">
    <property type="component" value="Unassembled WGS sequence"/>
</dbReference>
<dbReference type="EMBL" id="AMQM01005170">
    <property type="status" value="NOT_ANNOTATED_CDS"/>
    <property type="molecule type" value="Genomic_DNA"/>
</dbReference>
<dbReference type="Gene3D" id="3.30.40.100">
    <property type="match status" value="1"/>
</dbReference>
<dbReference type="EnsemblMetazoa" id="HelroT120487">
    <property type="protein sequence ID" value="HelroP120487"/>
    <property type="gene ID" value="HelroG120487"/>
</dbReference>
<name>T1EGQ1_HELRO</name>
<sequence>YKSLNRAQLSYDYLHTNSTTHEFLFGALAELLDNARDASATKINIFTIDDESLRGGFMLCFLDDGQGMSNEDAGDIITFGKSTKRTQESQIGMYGNGLKSGSMRIGNDFILFTKKGPTMTCVFLSRTFHEEEEIDEVVVPMPSFDVTTRRPLLRSPRDKEKHQLEMKLITKYSPFKNEDDFQAMFNRIEGPSGTLVIVYNMKLLDNGIAELDIRSNPHDIILSNPEGLMPERKSFRAYTSVLYVDPRMRVYIQGSKKVQTKRLANNLYKPRVYKYSSSRFKHRSEMDLKKTQEDAKSAENKAREAESKARLVNLEMKLAASTNKDQRAELRKIQQQAAEYRKDAMLKKMAAERKLKLVREPKTLNFVFGMNIDNRQQDGMFVYNCSRLIKMYQKTGPQADGGVFCSGVVGFVDVPYLVLEPTHNKQDFADAKEYRHLLQAMGEHMLQYWKDINIADQGVSKFWENFGYISSNWKEMPSMDQKFVRKRAMQVPVAIQCDLCLKWRILPFSSNNLGKVFPDDWVCTMNPDPSHNRCSAPEEKLNMPEGVLKKAAKSKEDKE</sequence>
<dbReference type="RefSeq" id="XP_009020902.1">
    <property type="nucleotide sequence ID" value="XM_009022654.1"/>
</dbReference>
<dbReference type="CDD" id="cd16931">
    <property type="entry name" value="HATPase_MORC-like"/>
    <property type="match status" value="1"/>
</dbReference>
<dbReference type="KEGG" id="hro:HELRODRAFT_120487"/>
<comment type="subcellular location">
    <subcellularLocation>
        <location evidence="1">Nucleus</location>
    </subcellularLocation>
</comment>
<dbReference type="GO" id="GO:0005634">
    <property type="term" value="C:nucleus"/>
    <property type="evidence" value="ECO:0000318"/>
    <property type="project" value="GO_Central"/>
</dbReference>
<evidence type="ECO:0000256" key="7">
    <source>
        <dbReference type="SAM" id="MobiDB-lite"/>
    </source>
</evidence>
<dbReference type="Pfam" id="PF17942">
    <property type="entry name" value="Morc6_S5"/>
    <property type="match status" value="1"/>
</dbReference>
<reference evidence="11" key="1">
    <citation type="submission" date="2012-12" db="EMBL/GenBank/DDBJ databases">
        <authorList>
            <person name="Hellsten U."/>
            <person name="Grimwood J."/>
            <person name="Chapman J.A."/>
            <person name="Shapiro H."/>
            <person name="Aerts A."/>
            <person name="Otillar R.P."/>
            <person name="Terry A.Y."/>
            <person name="Boore J.L."/>
            <person name="Simakov O."/>
            <person name="Marletaz F."/>
            <person name="Cho S.-J."/>
            <person name="Edsinger-Gonzales E."/>
            <person name="Havlak P."/>
            <person name="Kuo D.-H."/>
            <person name="Larsson T."/>
            <person name="Lv J."/>
            <person name="Arendt D."/>
            <person name="Savage R."/>
            <person name="Osoegawa K."/>
            <person name="de Jong P."/>
            <person name="Lindberg D.R."/>
            <person name="Seaver E.C."/>
            <person name="Weisblat D.A."/>
            <person name="Putnam N.H."/>
            <person name="Grigoriev I.V."/>
            <person name="Rokhsar D.S."/>
        </authorList>
    </citation>
    <scope>NUCLEOTIDE SEQUENCE</scope>
</reference>
<feature type="domain" description="CW-type" evidence="8">
    <location>
        <begin position="488"/>
        <end position="542"/>
    </location>
</feature>
<dbReference type="Pfam" id="PF07496">
    <property type="entry name" value="zf-CW"/>
    <property type="match status" value="1"/>
</dbReference>
<keyword evidence="4" id="KW-0862">Zinc</keyword>
<feature type="region of interest" description="Disordered" evidence="7">
    <location>
        <begin position="283"/>
        <end position="303"/>
    </location>
</feature>
<keyword evidence="2" id="KW-0479">Metal-binding</keyword>
<dbReference type="PANTHER" id="PTHR23337">
    <property type="entry name" value="ZINC FINGER CW-TYPE COILED-COIL DOMAIN PROTEIN 1"/>
    <property type="match status" value="1"/>
</dbReference>
<keyword evidence="3" id="KW-0863">Zinc-finger</keyword>
<evidence type="ECO:0000256" key="3">
    <source>
        <dbReference type="ARBA" id="ARBA00022771"/>
    </source>
</evidence>
<dbReference type="OrthoDB" id="10251809at2759"/>
<evidence type="ECO:0000256" key="5">
    <source>
        <dbReference type="ARBA" id="ARBA00023054"/>
    </source>
</evidence>
<dbReference type="InParanoid" id="T1EGQ1"/>
<evidence type="ECO:0000313" key="11">
    <source>
        <dbReference type="Proteomes" id="UP000015101"/>
    </source>
</evidence>
<keyword evidence="11" id="KW-1185">Reference proteome</keyword>
<protein>
    <recommendedName>
        <fullName evidence="8">CW-type domain-containing protein</fullName>
    </recommendedName>
</protein>
<evidence type="ECO:0000313" key="9">
    <source>
        <dbReference type="EMBL" id="ESO01190.1"/>
    </source>
</evidence>
<keyword evidence="6" id="KW-0539">Nucleus</keyword>
<dbReference type="eggNOG" id="KOG1845">
    <property type="taxonomic scope" value="Eukaryota"/>
</dbReference>
<dbReference type="InterPro" id="IPR041006">
    <property type="entry name" value="Morc_S5"/>
</dbReference>
<evidence type="ECO:0000256" key="4">
    <source>
        <dbReference type="ARBA" id="ARBA00022833"/>
    </source>
</evidence>
<dbReference type="GeneID" id="20195751"/>